<dbReference type="Proteomes" id="UP001066276">
    <property type="component" value="Chromosome 10"/>
</dbReference>
<accession>A0AAV7LYK0</accession>
<dbReference type="EMBL" id="JANPWB010000014">
    <property type="protein sequence ID" value="KAJ1096507.1"/>
    <property type="molecule type" value="Genomic_DNA"/>
</dbReference>
<name>A0AAV7LYK0_PLEWA</name>
<keyword evidence="1" id="KW-0472">Membrane</keyword>
<gene>
    <name evidence="2" type="ORF">NDU88_001647</name>
</gene>
<proteinExistence type="predicted"/>
<keyword evidence="3" id="KW-1185">Reference proteome</keyword>
<organism evidence="2 3">
    <name type="scientific">Pleurodeles waltl</name>
    <name type="common">Iberian ribbed newt</name>
    <dbReference type="NCBI Taxonomy" id="8319"/>
    <lineage>
        <taxon>Eukaryota</taxon>
        <taxon>Metazoa</taxon>
        <taxon>Chordata</taxon>
        <taxon>Craniata</taxon>
        <taxon>Vertebrata</taxon>
        <taxon>Euteleostomi</taxon>
        <taxon>Amphibia</taxon>
        <taxon>Batrachia</taxon>
        <taxon>Caudata</taxon>
        <taxon>Salamandroidea</taxon>
        <taxon>Salamandridae</taxon>
        <taxon>Pleurodelinae</taxon>
        <taxon>Pleurodeles</taxon>
    </lineage>
</organism>
<evidence type="ECO:0000313" key="2">
    <source>
        <dbReference type="EMBL" id="KAJ1096507.1"/>
    </source>
</evidence>
<keyword evidence="1" id="KW-0812">Transmembrane</keyword>
<comment type="caution">
    <text evidence="2">The sequence shown here is derived from an EMBL/GenBank/DDBJ whole genome shotgun (WGS) entry which is preliminary data.</text>
</comment>
<evidence type="ECO:0000313" key="3">
    <source>
        <dbReference type="Proteomes" id="UP001066276"/>
    </source>
</evidence>
<feature type="transmembrane region" description="Helical" evidence="1">
    <location>
        <begin position="6"/>
        <end position="25"/>
    </location>
</feature>
<sequence>MKKLLTPYVLNYIIGLVIFGVHFRGPYGPVDSGRRSGGRTQGCCHKGTKARENVTMGTGVKGLDGDTETRAKWVERDMRAGVNEWKETEAGVKGDNRA</sequence>
<reference evidence="2" key="1">
    <citation type="journal article" date="2022" name="bioRxiv">
        <title>Sequencing and chromosome-scale assembly of the giantPleurodeles waltlgenome.</title>
        <authorList>
            <person name="Brown T."/>
            <person name="Elewa A."/>
            <person name="Iarovenko S."/>
            <person name="Subramanian E."/>
            <person name="Araus A.J."/>
            <person name="Petzold A."/>
            <person name="Susuki M."/>
            <person name="Suzuki K.-i.T."/>
            <person name="Hayashi T."/>
            <person name="Toyoda A."/>
            <person name="Oliveira C."/>
            <person name="Osipova E."/>
            <person name="Leigh N.D."/>
            <person name="Simon A."/>
            <person name="Yun M.H."/>
        </authorList>
    </citation>
    <scope>NUCLEOTIDE SEQUENCE</scope>
    <source>
        <strain evidence="2">20211129_DDA</strain>
        <tissue evidence="2">Liver</tissue>
    </source>
</reference>
<protein>
    <submittedName>
        <fullName evidence="2">Uncharacterized protein</fullName>
    </submittedName>
</protein>
<keyword evidence="1" id="KW-1133">Transmembrane helix</keyword>
<dbReference type="AlphaFoldDB" id="A0AAV7LYK0"/>
<evidence type="ECO:0000256" key="1">
    <source>
        <dbReference type="SAM" id="Phobius"/>
    </source>
</evidence>